<evidence type="ECO:0000259" key="9">
    <source>
        <dbReference type="Pfam" id="PF00881"/>
    </source>
</evidence>
<dbReference type="GO" id="GO:0016491">
    <property type="term" value="F:oxidoreductase activity"/>
    <property type="evidence" value="ECO:0007669"/>
    <property type="project" value="UniProtKB-UniRule"/>
</dbReference>
<evidence type="ECO:0000256" key="7">
    <source>
        <dbReference type="PIRNR" id="PIRNR000232"/>
    </source>
</evidence>
<evidence type="ECO:0000256" key="6">
    <source>
        <dbReference type="ARBA" id="ARBA00023027"/>
    </source>
</evidence>
<evidence type="ECO:0000256" key="2">
    <source>
        <dbReference type="ARBA" id="ARBA00022630"/>
    </source>
</evidence>
<comment type="similarity">
    <text evidence="1 7">Belongs to the nitroreductase family.</text>
</comment>
<keyword evidence="5 7" id="KW-0560">Oxidoreductase</keyword>
<evidence type="ECO:0000256" key="4">
    <source>
        <dbReference type="ARBA" id="ARBA00022857"/>
    </source>
</evidence>
<keyword evidence="3 7" id="KW-0288">FMN</keyword>
<evidence type="ECO:0000256" key="1">
    <source>
        <dbReference type="ARBA" id="ARBA00007118"/>
    </source>
</evidence>
<reference evidence="10 11" key="1">
    <citation type="submission" date="2021-05" db="EMBL/GenBank/DDBJ databases">
        <title>A Polyphasic approach of four new species of the genus Ohtaekwangia: Ohtaekwangia histidinii sp. nov., Ohtaekwangia cretensis sp. nov., Ohtaekwangia indiensis sp. nov., Ohtaekwangia reichenbachii sp. nov. from diverse environment.</title>
        <authorList>
            <person name="Octaviana S."/>
        </authorList>
    </citation>
    <scope>NUCLEOTIDE SEQUENCE [LARGE SCALE GENOMIC DNA]</scope>
    <source>
        <strain evidence="10 11">PWU37</strain>
    </source>
</reference>
<evidence type="ECO:0000313" key="10">
    <source>
        <dbReference type="EMBL" id="MBT1685344.1"/>
    </source>
</evidence>
<comment type="caution">
    <text evidence="10">The sequence shown here is derived from an EMBL/GenBank/DDBJ whole genome shotgun (WGS) entry which is preliminary data.</text>
</comment>
<evidence type="ECO:0000256" key="3">
    <source>
        <dbReference type="ARBA" id="ARBA00022643"/>
    </source>
</evidence>
<dbReference type="RefSeq" id="WP_254088594.1">
    <property type="nucleotide sequence ID" value="NZ_JAHESC010000002.1"/>
</dbReference>
<dbReference type="InterPro" id="IPR000415">
    <property type="entry name" value="Nitroreductase-like"/>
</dbReference>
<accession>A0AAP2D4S9</accession>
<dbReference type="InterPro" id="IPR052530">
    <property type="entry name" value="NAD(P)H_nitroreductase"/>
</dbReference>
<dbReference type="InterPro" id="IPR029479">
    <property type="entry name" value="Nitroreductase"/>
</dbReference>
<keyword evidence="11" id="KW-1185">Reference proteome</keyword>
<dbReference type="Pfam" id="PF00881">
    <property type="entry name" value="Nitroreductase"/>
    <property type="match status" value="1"/>
</dbReference>
<keyword evidence="6 7" id="KW-0520">NAD</keyword>
<sequence length="197" mass="22333">MSQERADLVNTLIRNRRSVFQQQYTDEKVDDAIIRQMLENANWAPTHKLTEPWRFIVFTGNGIQKLAEEQAALYRQVTTAKGTYSEDRYQNLLTKPKLSSHIIAVAMKRDEKKSLPEIEEVGAVYCAIENMYLTATAYGVGCYLSTGGITHWEEARALFNLGPDDKLIGFLHVGKIKGAVPDSRRKPVDEKVTWVEG</sequence>
<dbReference type="AlphaFoldDB" id="A0AAP2D4S9"/>
<keyword evidence="4 7" id="KW-0521">NADP</keyword>
<evidence type="ECO:0000313" key="11">
    <source>
        <dbReference type="Proteomes" id="UP001319180"/>
    </source>
</evidence>
<dbReference type="EC" id="1.-.-.-" evidence="7"/>
<dbReference type="PANTHER" id="PTHR43821:SF1">
    <property type="entry name" value="NAD(P)H NITROREDUCTASE YDJA-RELATED"/>
    <property type="match status" value="1"/>
</dbReference>
<dbReference type="PANTHER" id="PTHR43821">
    <property type="entry name" value="NAD(P)H NITROREDUCTASE YDJA-RELATED"/>
    <property type="match status" value="1"/>
</dbReference>
<name>A0AAP2D4S9_9BACT</name>
<evidence type="ECO:0000256" key="8">
    <source>
        <dbReference type="PIRSR" id="PIRSR000232-1"/>
    </source>
</evidence>
<organism evidence="10 11">
    <name type="scientific">Dawidia soli</name>
    <dbReference type="NCBI Taxonomy" id="2782352"/>
    <lineage>
        <taxon>Bacteria</taxon>
        <taxon>Pseudomonadati</taxon>
        <taxon>Bacteroidota</taxon>
        <taxon>Cytophagia</taxon>
        <taxon>Cytophagales</taxon>
        <taxon>Chryseotaleaceae</taxon>
        <taxon>Dawidia</taxon>
    </lineage>
</organism>
<feature type="domain" description="Nitroreductase" evidence="9">
    <location>
        <begin position="13"/>
        <end position="175"/>
    </location>
</feature>
<dbReference type="InterPro" id="IPR026021">
    <property type="entry name" value="YdjA-like"/>
</dbReference>
<dbReference type="PIRSF" id="PIRSF000232">
    <property type="entry name" value="YdjA"/>
    <property type="match status" value="1"/>
</dbReference>
<dbReference type="CDD" id="cd02135">
    <property type="entry name" value="YdjA-like"/>
    <property type="match status" value="1"/>
</dbReference>
<feature type="binding site" evidence="8">
    <location>
        <position position="47"/>
    </location>
    <ligand>
        <name>FMN</name>
        <dbReference type="ChEBI" id="CHEBI:58210"/>
        <note>ligand shared between dimeric partners</note>
    </ligand>
</feature>
<feature type="binding site" description="in other chain" evidence="8">
    <location>
        <begin position="144"/>
        <end position="146"/>
    </location>
    <ligand>
        <name>FMN</name>
        <dbReference type="ChEBI" id="CHEBI:58210"/>
        <note>ligand shared between dimeric partners</note>
    </ligand>
</feature>
<proteinExistence type="inferred from homology"/>
<dbReference type="Proteomes" id="UP001319180">
    <property type="component" value="Unassembled WGS sequence"/>
</dbReference>
<feature type="binding site" description="in other chain" evidence="8">
    <location>
        <begin position="16"/>
        <end position="18"/>
    </location>
    <ligand>
        <name>FMN</name>
        <dbReference type="ChEBI" id="CHEBI:58210"/>
        <note>ligand shared between dimeric partners</note>
    </ligand>
</feature>
<dbReference type="Gene3D" id="3.40.109.10">
    <property type="entry name" value="NADH Oxidase"/>
    <property type="match status" value="1"/>
</dbReference>
<protein>
    <recommendedName>
        <fullName evidence="7">Putative NAD(P)H nitroreductase</fullName>
        <ecNumber evidence="7">1.-.-.-</ecNumber>
    </recommendedName>
</protein>
<dbReference type="SUPFAM" id="SSF55469">
    <property type="entry name" value="FMN-dependent nitroreductase-like"/>
    <property type="match status" value="1"/>
</dbReference>
<gene>
    <name evidence="10" type="ORF">KK078_02190</name>
</gene>
<keyword evidence="2 7" id="KW-0285">Flavoprotein</keyword>
<comment type="cofactor">
    <cofactor evidence="8">
        <name>FMN</name>
        <dbReference type="ChEBI" id="CHEBI:58210"/>
    </cofactor>
    <text evidence="8">Binds 1 FMN per subunit.</text>
</comment>
<dbReference type="EMBL" id="JAHESC010000002">
    <property type="protein sequence ID" value="MBT1685344.1"/>
    <property type="molecule type" value="Genomic_DNA"/>
</dbReference>
<evidence type="ECO:0000256" key="5">
    <source>
        <dbReference type="ARBA" id="ARBA00023002"/>
    </source>
</evidence>